<dbReference type="Pfam" id="PF03195">
    <property type="entry name" value="LOB"/>
    <property type="match status" value="1"/>
</dbReference>
<dbReference type="EMBL" id="JBBWWQ010000007">
    <property type="protein sequence ID" value="KAK8942504.1"/>
    <property type="molecule type" value="Genomic_DNA"/>
</dbReference>
<dbReference type="PANTHER" id="PTHR31301:SF58">
    <property type="entry name" value="LOB DOMAIN-CONTAINING PROTEIN 3"/>
    <property type="match status" value="1"/>
</dbReference>
<name>A0AAP0BMI2_9ASPA</name>
<gene>
    <name evidence="3" type="primary">LBD4</name>
    <name evidence="3" type="ORF">KSP39_PZI009144</name>
</gene>
<proteinExistence type="inferred from homology"/>
<dbReference type="Proteomes" id="UP001418222">
    <property type="component" value="Unassembled WGS sequence"/>
</dbReference>
<comment type="similarity">
    <text evidence="1">Belongs to the LOB domain-containing protein family.</text>
</comment>
<dbReference type="PANTHER" id="PTHR31301">
    <property type="entry name" value="LOB DOMAIN-CONTAINING PROTEIN 4-RELATED"/>
    <property type="match status" value="1"/>
</dbReference>
<evidence type="ECO:0000313" key="3">
    <source>
        <dbReference type="EMBL" id="KAK8942504.1"/>
    </source>
</evidence>
<dbReference type="PROSITE" id="PS50891">
    <property type="entry name" value="LOB"/>
    <property type="match status" value="1"/>
</dbReference>
<evidence type="ECO:0000259" key="2">
    <source>
        <dbReference type="PROSITE" id="PS50891"/>
    </source>
</evidence>
<evidence type="ECO:0000313" key="4">
    <source>
        <dbReference type="Proteomes" id="UP001418222"/>
    </source>
</evidence>
<dbReference type="AlphaFoldDB" id="A0AAP0BMI2"/>
<accession>A0AAP0BMI2</accession>
<sequence length="183" mass="19757">MFGRKPGAGAGQVSPCAACKLLRRRCAADCMFAPYFPADEPQKFATVHRVFGASNVNKLLQEVPVEQRTDAVSSLVYEADARVRDPVYGCVAAISSLQRQIDALHAQLAIAQAEMVRIRLHHAAYLARSTAATVAIAPFISDTSSSALTTPSDNAGDVVAKKLHFGYDTLLEHAHVGQPMWSY</sequence>
<protein>
    <submittedName>
        <fullName evidence="3">LOB domain-containing protein 4</fullName>
    </submittedName>
</protein>
<evidence type="ECO:0000256" key="1">
    <source>
        <dbReference type="ARBA" id="ARBA00005474"/>
    </source>
</evidence>
<comment type="caution">
    <text evidence="3">The sequence shown here is derived from an EMBL/GenBank/DDBJ whole genome shotgun (WGS) entry which is preliminary data.</text>
</comment>
<dbReference type="InterPro" id="IPR004883">
    <property type="entry name" value="LOB"/>
</dbReference>
<reference evidence="3 4" key="1">
    <citation type="journal article" date="2022" name="Nat. Plants">
        <title>Genomes of leafy and leafless Platanthera orchids illuminate the evolution of mycoheterotrophy.</title>
        <authorList>
            <person name="Li M.H."/>
            <person name="Liu K.W."/>
            <person name="Li Z."/>
            <person name="Lu H.C."/>
            <person name="Ye Q.L."/>
            <person name="Zhang D."/>
            <person name="Wang J.Y."/>
            <person name="Li Y.F."/>
            <person name="Zhong Z.M."/>
            <person name="Liu X."/>
            <person name="Yu X."/>
            <person name="Liu D.K."/>
            <person name="Tu X.D."/>
            <person name="Liu B."/>
            <person name="Hao Y."/>
            <person name="Liao X.Y."/>
            <person name="Jiang Y.T."/>
            <person name="Sun W.H."/>
            <person name="Chen J."/>
            <person name="Chen Y.Q."/>
            <person name="Ai Y."/>
            <person name="Zhai J.W."/>
            <person name="Wu S.S."/>
            <person name="Zhou Z."/>
            <person name="Hsiao Y.Y."/>
            <person name="Wu W.L."/>
            <person name="Chen Y.Y."/>
            <person name="Lin Y.F."/>
            <person name="Hsu J.L."/>
            <person name="Li C.Y."/>
            <person name="Wang Z.W."/>
            <person name="Zhao X."/>
            <person name="Zhong W.Y."/>
            <person name="Ma X.K."/>
            <person name="Ma L."/>
            <person name="Huang J."/>
            <person name="Chen G.Z."/>
            <person name="Huang M.Z."/>
            <person name="Huang L."/>
            <person name="Peng D.H."/>
            <person name="Luo Y.B."/>
            <person name="Zou S.Q."/>
            <person name="Chen S.P."/>
            <person name="Lan S."/>
            <person name="Tsai W.C."/>
            <person name="Van de Peer Y."/>
            <person name="Liu Z.J."/>
        </authorList>
    </citation>
    <scope>NUCLEOTIDE SEQUENCE [LARGE SCALE GENOMIC DNA]</scope>
    <source>
        <strain evidence="3">Lor287</strain>
    </source>
</reference>
<feature type="domain" description="LOB" evidence="2">
    <location>
        <begin position="14"/>
        <end position="115"/>
    </location>
</feature>
<keyword evidence="4" id="KW-1185">Reference proteome</keyword>
<organism evidence="3 4">
    <name type="scientific">Platanthera zijinensis</name>
    <dbReference type="NCBI Taxonomy" id="2320716"/>
    <lineage>
        <taxon>Eukaryota</taxon>
        <taxon>Viridiplantae</taxon>
        <taxon>Streptophyta</taxon>
        <taxon>Embryophyta</taxon>
        <taxon>Tracheophyta</taxon>
        <taxon>Spermatophyta</taxon>
        <taxon>Magnoliopsida</taxon>
        <taxon>Liliopsida</taxon>
        <taxon>Asparagales</taxon>
        <taxon>Orchidaceae</taxon>
        <taxon>Orchidoideae</taxon>
        <taxon>Orchideae</taxon>
        <taxon>Orchidinae</taxon>
        <taxon>Platanthera</taxon>
    </lineage>
</organism>